<organism evidence="2 3">
    <name type="scientific">Pseudovirgaria hyperparasitica</name>
    <dbReference type="NCBI Taxonomy" id="470096"/>
    <lineage>
        <taxon>Eukaryota</taxon>
        <taxon>Fungi</taxon>
        <taxon>Dikarya</taxon>
        <taxon>Ascomycota</taxon>
        <taxon>Pezizomycotina</taxon>
        <taxon>Dothideomycetes</taxon>
        <taxon>Dothideomycetes incertae sedis</taxon>
        <taxon>Acrospermales</taxon>
        <taxon>Acrospermaceae</taxon>
        <taxon>Pseudovirgaria</taxon>
    </lineage>
</organism>
<feature type="region of interest" description="Disordered" evidence="1">
    <location>
        <begin position="1"/>
        <end position="25"/>
    </location>
</feature>
<dbReference type="EMBL" id="ML996569">
    <property type="protein sequence ID" value="KAF2759918.1"/>
    <property type="molecule type" value="Genomic_DNA"/>
</dbReference>
<evidence type="ECO:0000313" key="2">
    <source>
        <dbReference type="EMBL" id="KAF2759918.1"/>
    </source>
</evidence>
<dbReference type="AlphaFoldDB" id="A0A6A6WAN0"/>
<feature type="compositionally biased region" description="Low complexity" evidence="1">
    <location>
        <begin position="125"/>
        <end position="141"/>
    </location>
</feature>
<feature type="region of interest" description="Disordered" evidence="1">
    <location>
        <begin position="125"/>
        <end position="161"/>
    </location>
</feature>
<dbReference type="RefSeq" id="XP_033602369.1">
    <property type="nucleotide sequence ID" value="XM_033740713.1"/>
</dbReference>
<evidence type="ECO:0000313" key="3">
    <source>
        <dbReference type="Proteomes" id="UP000799437"/>
    </source>
</evidence>
<feature type="compositionally biased region" description="Basic and acidic residues" evidence="1">
    <location>
        <begin position="152"/>
        <end position="161"/>
    </location>
</feature>
<dbReference type="OrthoDB" id="3913028at2759"/>
<sequence>MTATWNSTKTGSSSSSEKYNLDPNDKSGILVYKYRAGLPEPEITTQAKLCEELDKAPQCRVSRKSIPRGDSRVDIRMEDLWTEEERALYCDKPTAKNSVASVGLPRIAYYKRLLLNSYPELYIVSPASSPNSSANTSPESSQHVSPQSTFPKEPRESPADQ</sequence>
<dbReference type="Proteomes" id="UP000799437">
    <property type="component" value="Unassembled WGS sequence"/>
</dbReference>
<reference evidence="2" key="1">
    <citation type="journal article" date="2020" name="Stud. Mycol.">
        <title>101 Dothideomycetes genomes: a test case for predicting lifestyles and emergence of pathogens.</title>
        <authorList>
            <person name="Haridas S."/>
            <person name="Albert R."/>
            <person name="Binder M."/>
            <person name="Bloem J."/>
            <person name="Labutti K."/>
            <person name="Salamov A."/>
            <person name="Andreopoulos B."/>
            <person name="Baker S."/>
            <person name="Barry K."/>
            <person name="Bills G."/>
            <person name="Bluhm B."/>
            <person name="Cannon C."/>
            <person name="Castanera R."/>
            <person name="Culley D."/>
            <person name="Daum C."/>
            <person name="Ezra D."/>
            <person name="Gonzalez J."/>
            <person name="Henrissat B."/>
            <person name="Kuo A."/>
            <person name="Liang C."/>
            <person name="Lipzen A."/>
            <person name="Lutzoni F."/>
            <person name="Magnuson J."/>
            <person name="Mondo S."/>
            <person name="Nolan M."/>
            <person name="Ohm R."/>
            <person name="Pangilinan J."/>
            <person name="Park H.-J."/>
            <person name="Ramirez L."/>
            <person name="Alfaro M."/>
            <person name="Sun H."/>
            <person name="Tritt A."/>
            <person name="Yoshinaga Y."/>
            <person name="Zwiers L.-H."/>
            <person name="Turgeon B."/>
            <person name="Goodwin S."/>
            <person name="Spatafora J."/>
            <person name="Crous P."/>
            <person name="Grigoriev I."/>
        </authorList>
    </citation>
    <scope>NUCLEOTIDE SEQUENCE</scope>
    <source>
        <strain evidence="2">CBS 121739</strain>
    </source>
</reference>
<protein>
    <submittedName>
        <fullName evidence="2">Uncharacterized protein</fullName>
    </submittedName>
</protein>
<keyword evidence="3" id="KW-1185">Reference proteome</keyword>
<feature type="compositionally biased region" description="Polar residues" evidence="1">
    <location>
        <begin position="1"/>
        <end position="11"/>
    </location>
</feature>
<name>A0A6A6WAN0_9PEZI</name>
<accession>A0A6A6WAN0</accession>
<dbReference type="GeneID" id="54481767"/>
<evidence type="ECO:0000256" key="1">
    <source>
        <dbReference type="SAM" id="MobiDB-lite"/>
    </source>
</evidence>
<proteinExistence type="predicted"/>
<gene>
    <name evidence="2" type="ORF">EJ05DRAFT_314766</name>
</gene>